<organism evidence="9 10">
    <name type="scientific">Citrullus colocynthis</name>
    <name type="common">colocynth</name>
    <dbReference type="NCBI Taxonomy" id="252529"/>
    <lineage>
        <taxon>Eukaryota</taxon>
        <taxon>Viridiplantae</taxon>
        <taxon>Streptophyta</taxon>
        <taxon>Embryophyta</taxon>
        <taxon>Tracheophyta</taxon>
        <taxon>Spermatophyta</taxon>
        <taxon>Magnoliopsida</taxon>
        <taxon>eudicotyledons</taxon>
        <taxon>Gunneridae</taxon>
        <taxon>Pentapetalae</taxon>
        <taxon>rosids</taxon>
        <taxon>fabids</taxon>
        <taxon>Cucurbitales</taxon>
        <taxon>Cucurbitaceae</taxon>
        <taxon>Benincaseae</taxon>
        <taxon>Citrullus</taxon>
    </lineage>
</organism>
<protein>
    <recommendedName>
        <fullName evidence="8">RING-type domain-containing protein</fullName>
    </recommendedName>
</protein>
<evidence type="ECO:0000313" key="10">
    <source>
        <dbReference type="Proteomes" id="UP001642487"/>
    </source>
</evidence>
<sequence>MFVISCFEFTMLRLLVIEFKEQLALDKALRFLVDASKTIAFAFFLSLLALIGASVGTVIGALKGHGVAIGAIAGAAVVLQILSCTASGHRYSLSKEAIMERLMDGKGLMNWASSFSEYMYREISELVDVAGESCVEGMSMERIQMLPICEYDRSKMNDSISCTICLEEFEDGEFGRILPNCDHFFHLGCIDQWLHLHGSCPICRKICI</sequence>
<dbReference type="InterPro" id="IPR013083">
    <property type="entry name" value="Znf_RING/FYVE/PHD"/>
</dbReference>
<dbReference type="PANTHER" id="PTHR46151:SF12">
    <property type="entry name" value="RING_U-BOX SUPERFAMILY PROTEIN"/>
    <property type="match status" value="1"/>
</dbReference>
<evidence type="ECO:0000256" key="4">
    <source>
        <dbReference type="ARBA" id="ARBA00022833"/>
    </source>
</evidence>
<dbReference type="SUPFAM" id="SSF57850">
    <property type="entry name" value="RING/U-box"/>
    <property type="match status" value="1"/>
</dbReference>
<keyword evidence="10" id="KW-1185">Reference proteome</keyword>
<reference evidence="9 10" key="1">
    <citation type="submission" date="2024-03" db="EMBL/GenBank/DDBJ databases">
        <authorList>
            <person name="Gkanogiannis A."/>
            <person name="Becerra Lopez-Lavalle L."/>
        </authorList>
    </citation>
    <scope>NUCLEOTIDE SEQUENCE [LARGE SCALE GENOMIC DNA]</scope>
</reference>
<evidence type="ECO:0000256" key="7">
    <source>
        <dbReference type="SAM" id="Phobius"/>
    </source>
</evidence>
<name>A0ABP0XN84_9ROSI</name>
<keyword evidence="7" id="KW-1133">Transmembrane helix</keyword>
<keyword evidence="2" id="KW-0479">Metal-binding</keyword>
<evidence type="ECO:0000256" key="5">
    <source>
        <dbReference type="ARBA" id="ARBA00023136"/>
    </source>
</evidence>
<gene>
    <name evidence="9" type="ORF">CITCOLO1_LOCUS1198</name>
</gene>
<evidence type="ECO:0000259" key="8">
    <source>
        <dbReference type="PROSITE" id="PS50089"/>
    </source>
</evidence>
<dbReference type="Pfam" id="PF13639">
    <property type="entry name" value="zf-RING_2"/>
    <property type="match status" value="1"/>
</dbReference>
<dbReference type="EMBL" id="OZ021735">
    <property type="protein sequence ID" value="CAK9309615.1"/>
    <property type="molecule type" value="Genomic_DNA"/>
</dbReference>
<dbReference type="PROSITE" id="PS50089">
    <property type="entry name" value="ZF_RING_2"/>
    <property type="match status" value="1"/>
</dbReference>
<keyword evidence="4" id="KW-0862">Zinc</keyword>
<evidence type="ECO:0000256" key="1">
    <source>
        <dbReference type="ARBA" id="ARBA00004370"/>
    </source>
</evidence>
<evidence type="ECO:0000313" key="9">
    <source>
        <dbReference type="EMBL" id="CAK9309615.1"/>
    </source>
</evidence>
<feature type="domain" description="RING-type" evidence="8">
    <location>
        <begin position="162"/>
        <end position="204"/>
    </location>
</feature>
<proteinExistence type="predicted"/>
<evidence type="ECO:0000256" key="3">
    <source>
        <dbReference type="ARBA" id="ARBA00022771"/>
    </source>
</evidence>
<evidence type="ECO:0000256" key="6">
    <source>
        <dbReference type="PROSITE-ProRule" id="PRU00175"/>
    </source>
</evidence>
<dbReference type="PANTHER" id="PTHR46151">
    <property type="entry name" value="NEP1-INTERACTING PROTEIN-LIKE 2"/>
    <property type="match status" value="1"/>
</dbReference>
<keyword evidence="5 7" id="KW-0472">Membrane</keyword>
<keyword evidence="7" id="KW-0812">Transmembrane</keyword>
<evidence type="ECO:0000256" key="2">
    <source>
        <dbReference type="ARBA" id="ARBA00022723"/>
    </source>
</evidence>
<accession>A0ABP0XN84</accession>
<feature type="transmembrane region" description="Helical" evidence="7">
    <location>
        <begin position="39"/>
        <end position="61"/>
    </location>
</feature>
<keyword evidence="3 6" id="KW-0863">Zinc-finger</keyword>
<dbReference type="Proteomes" id="UP001642487">
    <property type="component" value="Chromosome 1"/>
</dbReference>
<dbReference type="SMART" id="SM00184">
    <property type="entry name" value="RING"/>
    <property type="match status" value="1"/>
</dbReference>
<dbReference type="CDD" id="cd16461">
    <property type="entry name" value="RING-H2_EL5-like"/>
    <property type="match status" value="1"/>
</dbReference>
<dbReference type="InterPro" id="IPR001841">
    <property type="entry name" value="Znf_RING"/>
</dbReference>
<feature type="transmembrane region" description="Helical" evidence="7">
    <location>
        <begin position="67"/>
        <end position="86"/>
    </location>
</feature>
<comment type="subcellular location">
    <subcellularLocation>
        <location evidence="1">Membrane</location>
    </subcellularLocation>
</comment>
<dbReference type="Gene3D" id="3.30.40.10">
    <property type="entry name" value="Zinc/RING finger domain, C3HC4 (zinc finger)"/>
    <property type="match status" value="1"/>
</dbReference>